<gene>
    <name evidence="1" type="ORF">EHQ43_01360</name>
</gene>
<accession>A0A7I0HWL8</accession>
<evidence type="ECO:0000313" key="2">
    <source>
        <dbReference type="Proteomes" id="UP000297641"/>
    </source>
</evidence>
<proteinExistence type="predicted"/>
<evidence type="ECO:0000313" key="1">
    <source>
        <dbReference type="EMBL" id="TGL09133.1"/>
    </source>
</evidence>
<dbReference type="RefSeq" id="WP_135769949.1">
    <property type="nucleotide sequence ID" value="NZ_RQFT01000002.1"/>
</dbReference>
<dbReference type="AlphaFoldDB" id="A0A7I0HWL8"/>
<name>A0A7I0HWL8_9LEPT</name>
<comment type="caution">
    <text evidence="1">The sequence shown here is derived from an EMBL/GenBank/DDBJ whole genome shotgun (WGS) entry which is preliminary data.</text>
</comment>
<dbReference type="EMBL" id="RQFT01000002">
    <property type="protein sequence ID" value="TGL09133.1"/>
    <property type="molecule type" value="Genomic_DNA"/>
</dbReference>
<organism evidence="1 2">
    <name type="scientific">Leptospira bouyouniensis</name>
    <dbReference type="NCBI Taxonomy" id="2484911"/>
    <lineage>
        <taxon>Bacteria</taxon>
        <taxon>Pseudomonadati</taxon>
        <taxon>Spirochaetota</taxon>
        <taxon>Spirochaetia</taxon>
        <taxon>Leptospirales</taxon>
        <taxon>Leptospiraceae</taxon>
        <taxon>Leptospira</taxon>
    </lineage>
</organism>
<dbReference type="Proteomes" id="UP000297641">
    <property type="component" value="Unassembled WGS sequence"/>
</dbReference>
<sequence length="198" mass="24401">MDWKNKYNLFFDSDFYGEWYEEITYKSLLSNKNNLNEKSFAFYMYPLSFKLWEDAKGKHFEYHFPSDGHESEQNFYFFNIRTERVGRYFRIFSKALDEPEKEILVFELTLMPNGQICLSESWLNINRRGMGTCDIVFYRMDPEPLPWTWNNVWHPKDQYSPLYRNNWDNPKWLRDKQARYEELLKVWNGVEPAKWKER</sequence>
<protein>
    <submittedName>
        <fullName evidence="1">Uncharacterized protein</fullName>
    </submittedName>
</protein>
<reference evidence="1 2" key="1">
    <citation type="journal article" date="2019" name="PLoS Negl. Trop. Dis.">
        <title>Revisiting the worldwide diversity of Leptospira species in the environment.</title>
        <authorList>
            <person name="Vincent A.T."/>
            <person name="Schiettekatte O."/>
            <person name="Bourhy P."/>
            <person name="Veyrier F.J."/>
            <person name="Picardeau M."/>
        </authorList>
    </citation>
    <scope>NUCLEOTIDE SEQUENCE [LARGE SCALE GENOMIC DNA]</scope>
    <source>
        <strain evidence="1 2">201800273</strain>
    </source>
</reference>